<dbReference type="Gene3D" id="2.20.25.80">
    <property type="entry name" value="WRKY domain"/>
    <property type="match status" value="1"/>
</dbReference>
<feature type="domain" description="WRKY" evidence="6">
    <location>
        <begin position="53"/>
        <end position="80"/>
    </location>
</feature>
<evidence type="ECO:0000256" key="2">
    <source>
        <dbReference type="ARBA" id="ARBA00023015"/>
    </source>
</evidence>
<name>A0ABQ7U642_SOLTU</name>
<dbReference type="PANTHER" id="PTHR32096">
    <property type="entry name" value="WRKY TRANSCRIPTION FACTOR 30-RELATED-RELATED"/>
    <property type="match status" value="1"/>
</dbReference>
<dbReference type="InterPro" id="IPR036576">
    <property type="entry name" value="WRKY_dom_sf"/>
</dbReference>
<proteinExistence type="predicted"/>
<comment type="subcellular location">
    <subcellularLocation>
        <location evidence="1">Nucleus</location>
    </subcellularLocation>
</comment>
<dbReference type="InterPro" id="IPR003657">
    <property type="entry name" value="WRKY_dom"/>
</dbReference>
<reference evidence="7 8" key="1">
    <citation type="journal article" date="2021" name="bioRxiv">
        <title>Chromosome-scale and haplotype-resolved genome assembly of a tetraploid potato cultivar.</title>
        <authorList>
            <person name="Sun H."/>
            <person name="Jiao W.-B."/>
            <person name="Krause K."/>
            <person name="Campoy J.A."/>
            <person name="Goel M."/>
            <person name="Folz-Donahue K."/>
            <person name="Kukat C."/>
            <person name="Huettel B."/>
            <person name="Schneeberger K."/>
        </authorList>
    </citation>
    <scope>NUCLEOTIDE SEQUENCE [LARGE SCALE GENOMIC DNA]</scope>
    <source>
        <strain evidence="7">SolTubOtavaFocal</strain>
        <tissue evidence="7">Leaves</tissue>
    </source>
</reference>
<evidence type="ECO:0000256" key="3">
    <source>
        <dbReference type="ARBA" id="ARBA00023125"/>
    </source>
</evidence>
<keyword evidence="5" id="KW-0539">Nucleus</keyword>
<keyword evidence="3" id="KW-0238">DNA-binding</keyword>
<dbReference type="EMBL" id="JAIVGD010000026">
    <property type="protein sequence ID" value="KAH0741811.1"/>
    <property type="molecule type" value="Genomic_DNA"/>
</dbReference>
<protein>
    <recommendedName>
        <fullName evidence="6">WRKY domain-containing protein</fullName>
    </recommendedName>
</protein>
<evidence type="ECO:0000256" key="5">
    <source>
        <dbReference type="ARBA" id="ARBA00023242"/>
    </source>
</evidence>
<dbReference type="InterPro" id="IPR044810">
    <property type="entry name" value="WRKY_plant"/>
</dbReference>
<keyword evidence="4" id="KW-0804">Transcription</keyword>
<dbReference type="PROSITE" id="PS50811">
    <property type="entry name" value="WRKY"/>
    <property type="match status" value="1"/>
</dbReference>
<dbReference type="Pfam" id="PF03106">
    <property type="entry name" value="WRKY"/>
    <property type="match status" value="1"/>
</dbReference>
<sequence length="80" mass="9350">MLMGSSISLIPKEIIKEEKREEEQQQVVAPTSTYVPKYKKRKNEQKRVVLQLKADDLSSDKWAWRKYGQKPIKGSPYPSK</sequence>
<gene>
    <name evidence="7" type="ORF">KY290_034854</name>
</gene>
<keyword evidence="2" id="KW-0805">Transcription regulation</keyword>
<accession>A0ABQ7U642</accession>
<evidence type="ECO:0000313" key="7">
    <source>
        <dbReference type="EMBL" id="KAH0741811.1"/>
    </source>
</evidence>
<dbReference type="PANTHER" id="PTHR32096:SF61">
    <property type="entry name" value="WRKY TRANSCRIPTION FACTOR 22"/>
    <property type="match status" value="1"/>
</dbReference>
<evidence type="ECO:0000256" key="1">
    <source>
        <dbReference type="ARBA" id="ARBA00004123"/>
    </source>
</evidence>
<keyword evidence="8" id="KW-1185">Reference proteome</keyword>
<dbReference type="SUPFAM" id="SSF118290">
    <property type="entry name" value="WRKY DNA-binding domain"/>
    <property type="match status" value="1"/>
</dbReference>
<evidence type="ECO:0000259" key="6">
    <source>
        <dbReference type="PROSITE" id="PS50811"/>
    </source>
</evidence>
<evidence type="ECO:0000313" key="8">
    <source>
        <dbReference type="Proteomes" id="UP000826656"/>
    </source>
</evidence>
<organism evidence="7 8">
    <name type="scientific">Solanum tuberosum</name>
    <name type="common">Potato</name>
    <dbReference type="NCBI Taxonomy" id="4113"/>
    <lineage>
        <taxon>Eukaryota</taxon>
        <taxon>Viridiplantae</taxon>
        <taxon>Streptophyta</taxon>
        <taxon>Embryophyta</taxon>
        <taxon>Tracheophyta</taxon>
        <taxon>Spermatophyta</taxon>
        <taxon>Magnoliopsida</taxon>
        <taxon>eudicotyledons</taxon>
        <taxon>Gunneridae</taxon>
        <taxon>Pentapetalae</taxon>
        <taxon>asterids</taxon>
        <taxon>lamiids</taxon>
        <taxon>Solanales</taxon>
        <taxon>Solanaceae</taxon>
        <taxon>Solanoideae</taxon>
        <taxon>Solaneae</taxon>
        <taxon>Solanum</taxon>
    </lineage>
</organism>
<evidence type="ECO:0000256" key="4">
    <source>
        <dbReference type="ARBA" id="ARBA00023163"/>
    </source>
</evidence>
<comment type="caution">
    <text evidence="7">The sequence shown here is derived from an EMBL/GenBank/DDBJ whole genome shotgun (WGS) entry which is preliminary data.</text>
</comment>
<dbReference type="Proteomes" id="UP000826656">
    <property type="component" value="Unassembled WGS sequence"/>
</dbReference>